<reference evidence="2" key="2">
    <citation type="submission" date="2018-05" db="EMBL/GenBank/DDBJ databases">
        <title>OpunRS2 (Oryza punctata Reference Sequence Version 2).</title>
        <authorList>
            <person name="Zhang J."/>
            <person name="Kudrna D."/>
            <person name="Lee S."/>
            <person name="Talag J."/>
            <person name="Welchert J."/>
            <person name="Wing R.A."/>
        </authorList>
    </citation>
    <scope>NUCLEOTIDE SEQUENCE [LARGE SCALE GENOMIC DNA]</scope>
</reference>
<sequence length="159" mass="17158">MSRCNVGPGFQCQRQAKNAKHRTRSAPAAAEPAPPPPPELSPPGARPEPLELNPCRRTGAGGRLEAAASSFYRPHCSLLLPVQTPAGFDAMESLIHQPWDNDRDLVNLIVGDAEYLSLSSRLKSALGSLLKHRVHSIVKDNTHLKLAGVLLYPDVTNTA</sequence>
<protein>
    <submittedName>
        <fullName evidence="2">Uncharacterized protein</fullName>
    </submittedName>
</protein>
<feature type="compositionally biased region" description="Pro residues" evidence="1">
    <location>
        <begin position="32"/>
        <end position="46"/>
    </location>
</feature>
<reference evidence="2" key="1">
    <citation type="submission" date="2015-04" db="UniProtKB">
        <authorList>
            <consortium name="EnsemblPlants"/>
        </authorList>
    </citation>
    <scope>IDENTIFICATION</scope>
</reference>
<name>A0A0E0JQ05_ORYPU</name>
<proteinExistence type="predicted"/>
<keyword evidence="3" id="KW-1185">Reference proteome</keyword>
<dbReference type="HOGENOM" id="CLU_1799573_0_0_1"/>
<organism evidence="2">
    <name type="scientific">Oryza punctata</name>
    <name type="common">Red rice</name>
    <dbReference type="NCBI Taxonomy" id="4537"/>
    <lineage>
        <taxon>Eukaryota</taxon>
        <taxon>Viridiplantae</taxon>
        <taxon>Streptophyta</taxon>
        <taxon>Embryophyta</taxon>
        <taxon>Tracheophyta</taxon>
        <taxon>Spermatophyta</taxon>
        <taxon>Magnoliopsida</taxon>
        <taxon>Liliopsida</taxon>
        <taxon>Poales</taxon>
        <taxon>Poaceae</taxon>
        <taxon>BOP clade</taxon>
        <taxon>Oryzoideae</taxon>
        <taxon>Oryzeae</taxon>
        <taxon>Oryzinae</taxon>
        <taxon>Oryza</taxon>
    </lineage>
</organism>
<dbReference type="AlphaFoldDB" id="A0A0E0JQ05"/>
<evidence type="ECO:0000256" key="1">
    <source>
        <dbReference type="SAM" id="MobiDB-lite"/>
    </source>
</evidence>
<dbReference type="Proteomes" id="UP000026962">
    <property type="component" value="Chromosome 1"/>
</dbReference>
<evidence type="ECO:0000313" key="2">
    <source>
        <dbReference type="EnsemblPlants" id="OPUNC01G33440.4"/>
    </source>
</evidence>
<dbReference type="Gramene" id="OPUNC01G33440.4">
    <property type="protein sequence ID" value="OPUNC01G33440.4"/>
    <property type="gene ID" value="OPUNC01G33440"/>
</dbReference>
<evidence type="ECO:0000313" key="3">
    <source>
        <dbReference type="Proteomes" id="UP000026962"/>
    </source>
</evidence>
<dbReference type="EnsemblPlants" id="OPUNC01G33440.4">
    <property type="protein sequence ID" value="OPUNC01G33440.4"/>
    <property type="gene ID" value="OPUNC01G33440"/>
</dbReference>
<accession>A0A0E0JQ05</accession>
<feature type="region of interest" description="Disordered" evidence="1">
    <location>
        <begin position="1"/>
        <end position="53"/>
    </location>
</feature>